<sequence length="73" mass="8185">MLYSNCTHCNSTKIQEGVIRAANAPLRMYPEESFTRNAPLNAHLRKSSAISSYYCQECGCILGLFLTEPKNLD</sequence>
<dbReference type="Proteomes" id="UP001172743">
    <property type="component" value="Unassembled WGS sequence"/>
</dbReference>
<name>A0ABT8GQV8_9BACL</name>
<organism evidence="1 2">
    <name type="scientific">Ureibacillus aquaedulcis</name>
    <dbReference type="NCBI Taxonomy" id="3058421"/>
    <lineage>
        <taxon>Bacteria</taxon>
        <taxon>Bacillati</taxon>
        <taxon>Bacillota</taxon>
        <taxon>Bacilli</taxon>
        <taxon>Bacillales</taxon>
        <taxon>Caryophanaceae</taxon>
        <taxon>Ureibacillus</taxon>
    </lineage>
</organism>
<dbReference type="RefSeq" id="WP_301138130.1">
    <property type="nucleotide sequence ID" value="NZ_JAUHTQ010000006.1"/>
</dbReference>
<evidence type="ECO:0000313" key="1">
    <source>
        <dbReference type="EMBL" id="MDN4493793.1"/>
    </source>
</evidence>
<protein>
    <submittedName>
        <fullName evidence="1">Acetyltransferase</fullName>
    </submittedName>
</protein>
<accession>A0ABT8GQV8</accession>
<evidence type="ECO:0000313" key="2">
    <source>
        <dbReference type="Proteomes" id="UP001172743"/>
    </source>
</evidence>
<gene>
    <name evidence="1" type="ORF">QYB95_09620</name>
</gene>
<reference evidence="1" key="1">
    <citation type="submission" date="2023-07" db="EMBL/GenBank/DDBJ databases">
        <title>Ureibacillus sp. isolated from freshwater well.</title>
        <authorList>
            <person name="Kirdat K."/>
            <person name="Bhatt A."/>
            <person name="Teware R."/>
            <person name="Bhavsar Y."/>
            <person name="Yadav A."/>
        </authorList>
    </citation>
    <scope>NUCLEOTIDE SEQUENCE</scope>
    <source>
        <strain evidence="1">BA0131</strain>
    </source>
</reference>
<keyword evidence="2" id="KW-1185">Reference proteome</keyword>
<dbReference type="EMBL" id="JAUHTQ010000006">
    <property type="protein sequence ID" value="MDN4493793.1"/>
    <property type="molecule type" value="Genomic_DNA"/>
</dbReference>
<comment type="caution">
    <text evidence="1">The sequence shown here is derived from an EMBL/GenBank/DDBJ whole genome shotgun (WGS) entry which is preliminary data.</text>
</comment>
<proteinExistence type="predicted"/>